<organism evidence="2 3">
    <name type="scientific">Aceticella autotrophica</name>
    <dbReference type="NCBI Taxonomy" id="2755338"/>
    <lineage>
        <taxon>Bacteria</taxon>
        <taxon>Bacillati</taxon>
        <taxon>Bacillota</taxon>
        <taxon>Clostridia</taxon>
        <taxon>Thermoanaerobacterales</taxon>
        <taxon>Thermoanaerobacteraceae</taxon>
        <taxon>Aceticella</taxon>
    </lineage>
</organism>
<evidence type="ECO:0000259" key="1">
    <source>
        <dbReference type="PROSITE" id="PS51782"/>
    </source>
</evidence>
<dbReference type="EMBL" id="CP060096">
    <property type="protein sequence ID" value="QSZ27477.1"/>
    <property type="molecule type" value="Genomic_DNA"/>
</dbReference>
<dbReference type="SMART" id="SM00257">
    <property type="entry name" value="LysM"/>
    <property type="match status" value="1"/>
</dbReference>
<evidence type="ECO:0000313" key="2">
    <source>
        <dbReference type="EMBL" id="QSZ27477.1"/>
    </source>
</evidence>
<dbReference type="Proteomes" id="UP000671913">
    <property type="component" value="Chromosome"/>
</dbReference>
<dbReference type="PROSITE" id="PS51782">
    <property type="entry name" value="LYSM"/>
    <property type="match status" value="1"/>
</dbReference>
<dbReference type="InterPro" id="IPR018392">
    <property type="entry name" value="LysM"/>
</dbReference>
<proteinExistence type="predicted"/>
<reference evidence="2" key="1">
    <citation type="submission" date="2020-08" db="EMBL/GenBank/DDBJ databases">
        <title>Genomic insights into the carbon and energy metabolism of the first obligate autotrophic acetogenic bacterium Aceticella autotrophica gen. nov., sp. nov.</title>
        <authorList>
            <person name="Toshchakov S.V."/>
            <person name="Elcheninov A.G."/>
            <person name="Kublanov I.V."/>
            <person name="Frolov E.N."/>
            <person name="Lebedinsky A.V."/>
        </authorList>
    </citation>
    <scope>NUCLEOTIDE SEQUENCE</scope>
    <source>
        <strain evidence="2">3443-3Ac</strain>
    </source>
</reference>
<dbReference type="SUPFAM" id="SSF54106">
    <property type="entry name" value="LysM domain"/>
    <property type="match status" value="1"/>
</dbReference>
<dbReference type="PANTHER" id="PTHR33734">
    <property type="entry name" value="LYSM DOMAIN-CONTAINING GPI-ANCHORED PROTEIN 2"/>
    <property type="match status" value="1"/>
</dbReference>
<name>A0A975GAV2_9THEO</name>
<evidence type="ECO:0000313" key="3">
    <source>
        <dbReference type="Proteomes" id="UP000671913"/>
    </source>
</evidence>
<dbReference type="Gene3D" id="3.10.350.10">
    <property type="entry name" value="LysM domain"/>
    <property type="match status" value="1"/>
</dbReference>
<sequence length="507" mass="57967">MQTDTISYDRLIGKEDSQALVENDIIVPEDEPDVLNVIAVNALTIINNIEADEGKIHIDGELRLNILYTPDKKGSLIKIDKSIDFSHFFEVEGCDSKCRALVAARVEHVDYSVINSRKINIKAILSISGSVFSKEMKDIVVNIEDIEDMEYLKKTIKYLNTIGQNDVETFLKEQIKIPDGALEIDRIIKVDTIIKSDEYRITDNRVMIQGNIHAVVLYTTKNKGEFEKLECDLNYDNFIEIPGALSYMNAKTNEAIIEKNVEVLEDDNGENRILNIELVVKTNAVVTEIEEREIPVDVYSITRNIEPEREIITTINRSVGATSQVILKEAIELKNNARKIIDIIAYPVISNYTMSDKKVLIEGVIDYNAMYLNDEGYINSSKGEFPFKTFVDVQNDEGVPFLDLKISHVSYEIIAMKEVEMKFVMDVYVDIFYEESFDVLTDIKEVEEGRYEKNKHSITIYMVQKNDNLWDIAKKYRTSKDDILNINEINDEKLIAGTKLIIPIKAQ</sequence>
<feature type="domain" description="LysM" evidence="1">
    <location>
        <begin position="459"/>
        <end position="502"/>
    </location>
</feature>
<dbReference type="CDD" id="cd00118">
    <property type="entry name" value="LysM"/>
    <property type="match status" value="1"/>
</dbReference>
<dbReference type="PANTHER" id="PTHR33734:SF22">
    <property type="entry name" value="MEMBRANE-BOUND LYTIC MUREIN TRANSGLYCOSYLASE D"/>
    <property type="match status" value="1"/>
</dbReference>
<dbReference type="InterPro" id="IPR036779">
    <property type="entry name" value="LysM_dom_sf"/>
</dbReference>
<dbReference type="Pfam" id="PF12673">
    <property type="entry name" value="SipL"/>
    <property type="match status" value="3"/>
</dbReference>
<keyword evidence="3" id="KW-1185">Reference proteome</keyword>
<dbReference type="AlphaFoldDB" id="A0A975GAV2"/>
<dbReference type="KEGG" id="aaut:ACETAC_00655"/>
<dbReference type="Pfam" id="PF01476">
    <property type="entry name" value="LysM"/>
    <property type="match status" value="1"/>
</dbReference>
<dbReference type="InterPro" id="IPR024300">
    <property type="entry name" value="SipL_SPOCS_dom"/>
</dbReference>
<accession>A0A975GAV2</accession>
<dbReference type="RefSeq" id="WP_284680177.1">
    <property type="nucleotide sequence ID" value="NZ_CP060096.1"/>
</dbReference>
<protein>
    <submittedName>
        <fullName evidence="2">DUF3794 domain-containing protein</fullName>
    </submittedName>
</protein>
<gene>
    <name evidence="2" type="ORF">ACETAC_00655</name>
</gene>